<evidence type="ECO:0000256" key="3">
    <source>
        <dbReference type="ARBA" id="ARBA00022692"/>
    </source>
</evidence>
<gene>
    <name evidence="8" type="ORF">GOP47_0004717</name>
</gene>
<dbReference type="GO" id="GO:0015245">
    <property type="term" value="F:fatty acid transmembrane transporter activity"/>
    <property type="evidence" value="ECO:0007669"/>
    <property type="project" value="TreeGrafter"/>
</dbReference>
<comment type="subcellular location">
    <subcellularLocation>
        <location evidence="1">Membrane</location>
    </subcellularLocation>
</comment>
<name>A0A9D4ZKQ1_ADICA</name>
<feature type="region of interest" description="Disordered" evidence="6">
    <location>
        <begin position="109"/>
        <end position="156"/>
    </location>
</feature>
<evidence type="ECO:0000313" key="8">
    <source>
        <dbReference type="EMBL" id="KAI5079238.1"/>
    </source>
</evidence>
<feature type="compositionally biased region" description="Gly residues" evidence="6">
    <location>
        <begin position="124"/>
        <end position="141"/>
    </location>
</feature>
<dbReference type="OrthoDB" id="5620at2759"/>
<evidence type="ECO:0000256" key="6">
    <source>
        <dbReference type="SAM" id="MobiDB-lite"/>
    </source>
</evidence>
<evidence type="ECO:0000256" key="2">
    <source>
        <dbReference type="ARBA" id="ARBA00007590"/>
    </source>
</evidence>
<evidence type="ECO:0000256" key="7">
    <source>
        <dbReference type="SAM" id="Phobius"/>
    </source>
</evidence>
<dbReference type="InterPro" id="IPR044890">
    <property type="entry name" value="TMEM14_sf"/>
</dbReference>
<dbReference type="EMBL" id="JABFUD020000005">
    <property type="protein sequence ID" value="KAI5079238.1"/>
    <property type="molecule type" value="Genomic_DNA"/>
</dbReference>
<evidence type="ECO:0000256" key="1">
    <source>
        <dbReference type="ARBA" id="ARBA00004370"/>
    </source>
</evidence>
<dbReference type="Gene3D" id="1.10.10.1740">
    <property type="entry name" value="Transmembrane protein 14-like"/>
    <property type="match status" value="1"/>
</dbReference>
<keyword evidence="5 7" id="KW-0472">Membrane</keyword>
<dbReference type="AlphaFoldDB" id="A0A9D4ZKQ1"/>
<feature type="transmembrane region" description="Helical" evidence="7">
    <location>
        <begin position="238"/>
        <end position="260"/>
    </location>
</feature>
<feature type="transmembrane region" description="Helical" evidence="7">
    <location>
        <begin position="211"/>
        <end position="232"/>
    </location>
</feature>
<dbReference type="InterPro" id="IPR005349">
    <property type="entry name" value="TMEM14"/>
</dbReference>
<comment type="similarity">
    <text evidence="2">Belongs to the TMEM14 family.</text>
</comment>
<proteinExistence type="inferred from homology"/>
<evidence type="ECO:0000256" key="5">
    <source>
        <dbReference type="ARBA" id="ARBA00023136"/>
    </source>
</evidence>
<protein>
    <submittedName>
        <fullName evidence="8">Uncharacterized protein</fullName>
    </submittedName>
</protein>
<dbReference type="PANTHER" id="PTHR12668:SF37">
    <property type="entry name" value="PROTEIN FATTY ACID EXPORT 2, CHLOROPLASTIC"/>
    <property type="match status" value="1"/>
</dbReference>
<dbReference type="Pfam" id="PF03647">
    <property type="entry name" value="Tmemb_14"/>
    <property type="match status" value="1"/>
</dbReference>
<reference evidence="8 9" key="1">
    <citation type="submission" date="2021-01" db="EMBL/GenBank/DDBJ databases">
        <title>Adiantum capillus-veneris genome.</title>
        <authorList>
            <person name="Fang Y."/>
            <person name="Liao Q."/>
        </authorList>
    </citation>
    <scope>NUCLEOTIDE SEQUENCE [LARGE SCALE GENOMIC DNA]</scope>
    <source>
        <strain evidence="8">H3</strain>
        <tissue evidence="8">Leaf</tissue>
    </source>
</reference>
<keyword evidence="9" id="KW-1185">Reference proteome</keyword>
<comment type="caution">
    <text evidence="8">The sequence shown here is derived from an EMBL/GenBank/DDBJ whole genome shotgun (WGS) entry which is preliminary data.</text>
</comment>
<evidence type="ECO:0000256" key="4">
    <source>
        <dbReference type="ARBA" id="ARBA00022989"/>
    </source>
</evidence>
<evidence type="ECO:0000313" key="9">
    <source>
        <dbReference type="Proteomes" id="UP000886520"/>
    </source>
</evidence>
<keyword evidence="3 7" id="KW-0812">Transmembrane</keyword>
<dbReference type="GO" id="GO:0009706">
    <property type="term" value="C:chloroplast inner membrane"/>
    <property type="evidence" value="ECO:0007669"/>
    <property type="project" value="TreeGrafter"/>
</dbReference>
<keyword evidence="4 7" id="KW-1133">Transmembrane helix</keyword>
<sequence>MASMMCSPRFSVGQLWGANIPRTQACRLPALAHCVPLRHHIRAFGFSIRAGSSDLADPERLTGEDYYSETNYGYSGSVSGGSDSEGEAFSQSPGSLSVQLDAASQLSESVPSASVEQLEEDGGDNGNAGARGGGGRGGNNDGGDSENDGQEDKNKKKLSASQKLTLAYAVLVGVGGAIGYAKSKSVKSLASGAISTAILYYVYTQLPTNPVFASSLGLGISALLLGVMGARFKKSGKLFPAGIVSLVSLIMTGGYIHGIIRSSHA</sequence>
<accession>A0A9D4ZKQ1</accession>
<dbReference type="Proteomes" id="UP000886520">
    <property type="component" value="Chromosome 5"/>
</dbReference>
<dbReference type="PANTHER" id="PTHR12668">
    <property type="entry name" value="TRANSMEMBRANE PROTEIN 14, 15"/>
    <property type="match status" value="1"/>
</dbReference>
<organism evidence="8 9">
    <name type="scientific">Adiantum capillus-veneris</name>
    <name type="common">Maidenhair fern</name>
    <dbReference type="NCBI Taxonomy" id="13818"/>
    <lineage>
        <taxon>Eukaryota</taxon>
        <taxon>Viridiplantae</taxon>
        <taxon>Streptophyta</taxon>
        <taxon>Embryophyta</taxon>
        <taxon>Tracheophyta</taxon>
        <taxon>Polypodiopsida</taxon>
        <taxon>Polypodiidae</taxon>
        <taxon>Polypodiales</taxon>
        <taxon>Pteridineae</taxon>
        <taxon>Pteridaceae</taxon>
        <taxon>Vittarioideae</taxon>
        <taxon>Adiantum</taxon>
    </lineage>
</organism>
<feature type="transmembrane region" description="Helical" evidence="7">
    <location>
        <begin position="164"/>
        <end position="181"/>
    </location>
</feature>